<keyword evidence="10" id="KW-0503">Monooxygenase</keyword>
<evidence type="ECO:0000256" key="3">
    <source>
        <dbReference type="ARBA" id="ARBA00010617"/>
    </source>
</evidence>
<evidence type="ECO:0000313" key="13">
    <source>
        <dbReference type="RefSeq" id="XP_030532829.1"/>
    </source>
</evidence>
<keyword evidence="4 11" id="KW-0812">Transmembrane</keyword>
<evidence type="ECO:0000256" key="10">
    <source>
        <dbReference type="RuleBase" id="RU000461"/>
    </source>
</evidence>
<dbReference type="GO" id="GO:0005506">
    <property type="term" value="F:iron ion binding"/>
    <property type="evidence" value="ECO:0007669"/>
    <property type="project" value="InterPro"/>
</dbReference>
<dbReference type="RefSeq" id="XP_030532829.1">
    <property type="nucleotide sequence ID" value="XM_030676969.1"/>
</dbReference>
<dbReference type="PRINTS" id="PR00385">
    <property type="entry name" value="P450"/>
</dbReference>
<keyword evidence="7 10" id="KW-0560">Oxidoreductase</keyword>
<evidence type="ECO:0000256" key="4">
    <source>
        <dbReference type="ARBA" id="ARBA00022692"/>
    </source>
</evidence>
<dbReference type="PANTHER" id="PTHR24286:SF256">
    <property type="entry name" value="CYTOCHROME P450 FAMILY PROTEIN"/>
    <property type="match status" value="1"/>
</dbReference>
<proteinExistence type="inferred from homology"/>
<dbReference type="InterPro" id="IPR002401">
    <property type="entry name" value="Cyt_P450_E_grp-I"/>
</dbReference>
<dbReference type="GO" id="GO:0020037">
    <property type="term" value="F:heme binding"/>
    <property type="evidence" value="ECO:0007669"/>
    <property type="project" value="InterPro"/>
</dbReference>
<feature type="transmembrane region" description="Helical" evidence="11">
    <location>
        <begin position="20"/>
        <end position="40"/>
    </location>
</feature>
<gene>
    <name evidence="13" type="primary">LOC115742580</name>
</gene>
<keyword evidence="11" id="KW-0472">Membrane</keyword>
<dbReference type="SUPFAM" id="SSF48264">
    <property type="entry name" value="Cytochrome P450"/>
    <property type="match status" value="1"/>
</dbReference>
<dbReference type="Pfam" id="PF00067">
    <property type="entry name" value="p450"/>
    <property type="match status" value="1"/>
</dbReference>
<evidence type="ECO:0000256" key="6">
    <source>
        <dbReference type="ARBA" id="ARBA00022989"/>
    </source>
</evidence>
<comment type="subcellular location">
    <subcellularLocation>
        <location evidence="2">Membrane</location>
        <topology evidence="2">Single-pass membrane protein</topology>
    </subcellularLocation>
</comment>
<evidence type="ECO:0000256" key="11">
    <source>
        <dbReference type="SAM" id="Phobius"/>
    </source>
</evidence>
<dbReference type="PROSITE" id="PS00086">
    <property type="entry name" value="CYTOCHROME_P450"/>
    <property type="match status" value="1"/>
</dbReference>
<dbReference type="GeneID" id="115742580"/>
<keyword evidence="12" id="KW-1185">Reference proteome</keyword>
<dbReference type="GO" id="GO:0016125">
    <property type="term" value="P:sterol metabolic process"/>
    <property type="evidence" value="ECO:0007669"/>
    <property type="project" value="TreeGrafter"/>
</dbReference>
<accession>A0A8B8PDS5</accession>
<dbReference type="InterPro" id="IPR036396">
    <property type="entry name" value="Cyt_P450_sf"/>
</dbReference>
<dbReference type="AlphaFoldDB" id="A0A8B8PDS5"/>
<dbReference type="Proteomes" id="UP000827889">
    <property type="component" value="Chromosome 7"/>
</dbReference>
<dbReference type="FunFam" id="1.10.630.10:FF:000022">
    <property type="entry name" value="Taxadiene 5-alpha hydroxylase"/>
    <property type="match status" value="1"/>
</dbReference>
<dbReference type="KEGG" id="rarg:115742580"/>
<dbReference type="GO" id="GO:0016020">
    <property type="term" value="C:membrane"/>
    <property type="evidence" value="ECO:0007669"/>
    <property type="project" value="UniProtKB-SubCell"/>
</dbReference>
<dbReference type="GO" id="GO:0016705">
    <property type="term" value="F:oxidoreductase activity, acting on paired donors, with incorporation or reduction of molecular oxygen"/>
    <property type="evidence" value="ECO:0007669"/>
    <property type="project" value="InterPro"/>
</dbReference>
<feature type="binding site" description="axial binding residue" evidence="9">
    <location>
        <position position="441"/>
    </location>
    <ligand>
        <name>heme</name>
        <dbReference type="ChEBI" id="CHEBI:30413"/>
    </ligand>
    <ligandPart>
        <name>Fe</name>
        <dbReference type="ChEBI" id="CHEBI:18248"/>
    </ligandPart>
</feature>
<sequence length="495" mass="55932">MSKNSIDWLLQDLNPQAMSFSYLILATFLLASIVLLIIFSRGPKNKSLPKGSLGFPIVGETLSFLIAQRKEQGAKWVEERISKYGSVFKTSLMGSPTVVIIGQAGNKFILTADDDVLAAQQPPTIQAIGGKNNLFELTGSRYKLIKGAMLGFLKPESLQNYVKRMDDIVRTLILEESRERDTIKAVVFMKKLTFNVACDVLFGIKDEFTKERLFDDFNLSFKAIWSLPLNFPGTVFRRGLQARSRIVDCILPILRKRKEEISAGTMDPRSDVISCLLALRDENGETIDEGTVVDNFVMLMIASHDTSAILLSLMIWKLVRDPKVYKRVLAEHEEILKGRDKGGGLSWGDLQKMRYTWRVAQELMRLIPPVFGSFRKALKDISFGGYKIPKGWQVLWVAWGTHTNGDVFERPDEFEPSRFEGPSRPIPPFTYLPFGGGLRTCIGNEFARVETLTVVHNLVTGYEWSQLEPEEVITRQPMPYPSMGLPIKIRPRKSS</sequence>
<dbReference type="Gene3D" id="1.10.630.10">
    <property type="entry name" value="Cytochrome P450"/>
    <property type="match status" value="1"/>
</dbReference>
<keyword evidence="8 9" id="KW-0408">Iron</keyword>
<dbReference type="OrthoDB" id="3945418at2759"/>
<dbReference type="GO" id="GO:0004497">
    <property type="term" value="F:monooxygenase activity"/>
    <property type="evidence" value="ECO:0007669"/>
    <property type="project" value="UniProtKB-KW"/>
</dbReference>
<evidence type="ECO:0000256" key="7">
    <source>
        <dbReference type="ARBA" id="ARBA00023002"/>
    </source>
</evidence>
<evidence type="ECO:0000313" key="12">
    <source>
        <dbReference type="Proteomes" id="UP000827889"/>
    </source>
</evidence>
<keyword evidence="5 9" id="KW-0479">Metal-binding</keyword>
<dbReference type="PANTHER" id="PTHR24286">
    <property type="entry name" value="CYTOCHROME P450 26"/>
    <property type="match status" value="1"/>
</dbReference>
<evidence type="ECO:0000256" key="9">
    <source>
        <dbReference type="PIRSR" id="PIRSR602401-1"/>
    </source>
</evidence>
<organism evidence="12 13">
    <name type="scientific">Rhodamnia argentea</name>
    <dbReference type="NCBI Taxonomy" id="178133"/>
    <lineage>
        <taxon>Eukaryota</taxon>
        <taxon>Viridiplantae</taxon>
        <taxon>Streptophyta</taxon>
        <taxon>Embryophyta</taxon>
        <taxon>Tracheophyta</taxon>
        <taxon>Spermatophyta</taxon>
        <taxon>Magnoliopsida</taxon>
        <taxon>eudicotyledons</taxon>
        <taxon>Gunneridae</taxon>
        <taxon>Pentapetalae</taxon>
        <taxon>rosids</taxon>
        <taxon>malvids</taxon>
        <taxon>Myrtales</taxon>
        <taxon>Myrtaceae</taxon>
        <taxon>Myrtoideae</taxon>
        <taxon>Myrteae</taxon>
        <taxon>Australasian group</taxon>
        <taxon>Rhodamnia</taxon>
    </lineage>
</organism>
<dbReference type="InterPro" id="IPR001128">
    <property type="entry name" value="Cyt_P450"/>
</dbReference>
<comment type="cofactor">
    <cofactor evidence="1 9">
        <name>heme</name>
        <dbReference type="ChEBI" id="CHEBI:30413"/>
    </cofactor>
</comment>
<keyword evidence="9 10" id="KW-0349">Heme</keyword>
<dbReference type="InterPro" id="IPR017972">
    <property type="entry name" value="Cyt_P450_CS"/>
</dbReference>
<protein>
    <submittedName>
        <fullName evidence="13">Taxane 13-alpha-hydroxylase-like</fullName>
    </submittedName>
</protein>
<keyword evidence="6 11" id="KW-1133">Transmembrane helix</keyword>
<comment type="similarity">
    <text evidence="3 10">Belongs to the cytochrome P450 family.</text>
</comment>
<evidence type="ECO:0000256" key="1">
    <source>
        <dbReference type="ARBA" id="ARBA00001971"/>
    </source>
</evidence>
<reference evidence="13" key="1">
    <citation type="submission" date="2025-08" db="UniProtKB">
        <authorList>
            <consortium name="RefSeq"/>
        </authorList>
    </citation>
    <scope>IDENTIFICATION</scope>
    <source>
        <tissue evidence="13">Leaf</tissue>
    </source>
</reference>
<name>A0A8B8PDS5_9MYRT</name>
<evidence type="ECO:0000256" key="5">
    <source>
        <dbReference type="ARBA" id="ARBA00022723"/>
    </source>
</evidence>
<evidence type="ECO:0000256" key="2">
    <source>
        <dbReference type="ARBA" id="ARBA00004167"/>
    </source>
</evidence>
<evidence type="ECO:0000256" key="8">
    <source>
        <dbReference type="ARBA" id="ARBA00023004"/>
    </source>
</evidence>
<dbReference type="PRINTS" id="PR00463">
    <property type="entry name" value="EP450I"/>
</dbReference>
<dbReference type="CDD" id="cd11043">
    <property type="entry name" value="CYP90-like"/>
    <property type="match status" value="1"/>
</dbReference>